<name>A0A426VBX3_9BURK</name>
<protein>
    <submittedName>
        <fullName evidence="2">Glycosyltransferase family 1 protein</fullName>
    </submittedName>
</protein>
<evidence type="ECO:0000313" key="2">
    <source>
        <dbReference type="EMBL" id="RRS04376.1"/>
    </source>
</evidence>
<organism evidence="2 3">
    <name type="scientific">Aquabacterium soli</name>
    <dbReference type="NCBI Taxonomy" id="2493092"/>
    <lineage>
        <taxon>Bacteria</taxon>
        <taxon>Pseudomonadati</taxon>
        <taxon>Pseudomonadota</taxon>
        <taxon>Betaproteobacteria</taxon>
        <taxon>Burkholderiales</taxon>
        <taxon>Aquabacterium</taxon>
    </lineage>
</organism>
<dbReference type="PANTHER" id="PTHR12526">
    <property type="entry name" value="GLYCOSYLTRANSFERASE"/>
    <property type="match status" value="1"/>
</dbReference>
<feature type="domain" description="Glycosyl transferase family 1" evidence="1">
    <location>
        <begin position="56"/>
        <end position="220"/>
    </location>
</feature>
<evidence type="ECO:0000259" key="1">
    <source>
        <dbReference type="Pfam" id="PF00534"/>
    </source>
</evidence>
<evidence type="ECO:0000313" key="3">
    <source>
        <dbReference type="Proteomes" id="UP000269265"/>
    </source>
</evidence>
<dbReference type="GO" id="GO:0016757">
    <property type="term" value="F:glycosyltransferase activity"/>
    <property type="evidence" value="ECO:0007669"/>
    <property type="project" value="InterPro"/>
</dbReference>
<dbReference type="SUPFAM" id="SSF53756">
    <property type="entry name" value="UDP-Glycosyltransferase/glycogen phosphorylase"/>
    <property type="match status" value="1"/>
</dbReference>
<dbReference type="Proteomes" id="UP000269265">
    <property type="component" value="Unassembled WGS sequence"/>
</dbReference>
<keyword evidence="2" id="KW-0808">Transferase</keyword>
<dbReference type="CDD" id="cd03801">
    <property type="entry name" value="GT4_PimA-like"/>
    <property type="match status" value="1"/>
</dbReference>
<dbReference type="Pfam" id="PF00534">
    <property type="entry name" value="Glycos_transf_1"/>
    <property type="match status" value="1"/>
</dbReference>
<dbReference type="AlphaFoldDB" id="A0A426VBX3"/>
<gene>
    <name evidence="2" type="ORF">EIP75_10835</name>
</gene>
<reference evidence="2 3" key="1">
    <citation type="submission" date="2018-12" db="EMBL/GenBank/DDBJ databases">
        <title>The whole draft genome of Aquabacterium sp. SJQ9.</title>
        <authorList>
            <person name="Sun L."/>
            <person name="Gao X."/>
            <person name="Chen W."/>
            <person name="Huang K."/>
        </authorList>
    </citation>
    <scope>NUCLEOTIDE SEQUENCE [LARGE SCALE GENOMIC DNA]</scope>
    <source>
        <strain evidence="2 3">SJQ9</strain>
    </source>
</reference>
<dbReference type="InterPro" id="IPR001296">
    <property type="entry name" value="Glyco_trans_1"/>
</dbReference>
<dbReference type="EMBL" id="RSED01000007">
    <property type="protein sequence ID" value="RRS04376.1"/>
    <property type="molecule type" value="Genomic_DNA"/>
</dbReference>
<sequence length="252" mass="27579">MCTAHATTAYKHMGRCRRIIAVSQAVKNHMLARGHADALIDVVHNGMPDVPPAERQARRAELLIPPSHLALVLVGRFVRDKGQDLVLRALGGLPEHVHLYFIGDPQTSFGQEVKALAQTEGLAHRVHFLGYRQDVPRLLCAFDLYVSGSRREALGLSLVEASAAGLPIVATAVGGVPEVVVDQHTGLLVPPDRPDILTQSLAQLIDQPSNRQTLGRQGRQHYLRQFTVEAMLAGTLQTYERARTIPGTRQIP</sequence>
<keyword evidence="3" id="KW-1185">Reference proteome</keyword>
<comment type="caution">
    <text evidence="2">The sequence shown here is derived from an EMBL/GenBank/DDBJ whole genome shotgun (WGS) entry which is preliminary data.</text>
</comment>
<accession>A0A426VBX3</accession>
<dbReference type="Gene3D" id="3.40.50.2000">
    <property type="entry name" value="Glycogen Phosphorylase B"/>
    <property type="match status" value="2"/>
</dbReference>
<proteinExistence type="predicted"/>